<dbReference type="AlphaFoldDB" id="A0AAE1XSE8"/>
<keyword evidence="3" id="KW-1185">Reference proteome</keyword>
<gene>
    <name evidence="2" type="ORF">Salat_2499900</name>
</gene>
<name>A0AAE1XSE8_9LAMI</name>
<evidence type="ECO:0000256" key="1">
    <source>
        <dbReference type="SAM" id="MobiDB-lite"/>
    </source>
</evidence>
<proteinExistence type="predicted"/>
<feature type="compositionally biased region" description="Basic and acidic residues" evidence="1">
    <location>
        <begin position="110"/>
        <end position="119"/>
    </location>
</feature>
<dbReference type="EMBL" id="JACGWO010000010">
    <property type="protein sequence ID" value="KAK4416744.1"/>
    <property type="molecule type" value="Genomic_DNA"/>
</dbReference>
<organism evidence="2 3">
    <name type="scientific">Sesamum alatum</name>
    <dbReference type="NCBI Taxonomy" id="300844"/>
    <lineage>
        <taxon>Eukaryota</taxon>
        <taxon>Viridiplantae</taxon>
        <taxon>Streptophyta</taxon>
        <taxon>Embryophyta</taxon>
        <taxon>Tracheophyta</taxon>
        <taxon>Spermatophyta</taxon>
        <taxon>Magnoliopsida</taxon>
        <taxon>eudicotyledons</taxon>
        <taxon>Gunneridae</taxon>
        <taxon>Pentapetalae</taxon>
        <taxon>asterids</taxon>
        <taxon>lamiids</taxon>
        <taxon>Lamiales</taxon>
        <taxon>Pedaliaceae</taxon>
        <taxon>Sesamum</taxon>
    </lineage>
</organism>
<evidence type="ECO:0000313" key="2">
    <source>
        <dbReference type="EMBL" id="KAK4416744.1"/>
    </source>
</evidence>
<reference evidence="2" key="1">
    <citation type="submission" date="2020-06" db="EMBL/GenBank/DDBJ databases">
        <authorList>
            <person name="Li T."/>
            <person name="Hu X."/>
            <person name="Zhang T."/>
            <person name="Song X."/>
            <person name="Zhang H."/>
            <person name="Dai N."/>
            <person name="Sheng W."/>
            <person name="Hou X."/>
            <person name="Wei L."/>
        </authorList>
    </citation>
    <scope>NUCLEOTIDE SEQUENCE</scope>
    <source>
        <strain evidence="2">3651</strain>
        <tissue evidence="2">Leaf</tissue>
    </source>
</reference>
<evidence type="ECO:0000313" key="3">
    <source>
        <dbReference type="Proteomes" id="UP001293254"/>
    </source>
</evidence>
<protein>
    <submittedName>
        <fullName evidence="2">Uncharacterized protein</fullName>
    </submittedName>
</protein>
<feature type="region of interest" description="Disordered" evidence="1">
    <location>
        <begin position="151"/>
        <end position="177"/>
    </location>
</feature>
<accession>A0AAE1XSE8</accession>
<sequence length="177" mass="19903">MDNFSPDDDNINWCCWDCALTDSNVEPLRKGEQISNGINVSAELTIDSHFPILDSETQFLEERIADHGVVEQKRAVPENPSHSEEHNELAEMNCTFAPTHEENNPNSYEETQKIEEDGRKKRIDSANSPEEGKTINLQASFAAPVDHYIGSNELSGKPSLEPDDCFSAEPVMDPIWR</sequence>
<dbReference type="Proteomes" id="UP001293254">
    <property type="component" value="Unassembled WGS sequence"/>
</dbReference>
<comment type="caution">
    <text evidence="2">The sequence shown here is derived from an EMBL/GenBank/DDBJ whole genome shotgun (WGS) entry which is preliminary data.</text>
</comment>
<reference evidence="2" key="2">
    <citation type="journal article" date="2024" name="Plant">
        <title>Genomic evolution and insights into agronomic trait innovations of Sesamum species.</title>
        <authorList>
            <person name="Miao H."/>
            <person name="Wang L."/>
            <person name="Qu L."/>
            <person name="Liu H."/>
            <person name="Sun Y."/>
            <person name="Le M."/>
            <person name="Wang Q."/>
            <person name="Wei S."/>
            <person name="Zheng Y."/>
            <person name="Lin W."/>
            <person name="Duan Y."/>
            <person name="Cao H."/>
            <person name="Xiong S."/>
            <person name="Wang X."/>
            <person name="Wei L."/>
            <person name="Li C."/>
            <person name="Ma Q."/>
            <person name="Ju M."/>
            <person name="Zhao R."/>
            <person name="Li G."/>
            <person name="Mu C."/>
            <person name="Tian Q."/>
            <person name="Mei H."/>
            <person name="Zhang T."/>
            <person name="Gao T."/>
            <person name="Zhang H."/>
        </authorList>
    </citation>
    <scope>NUCLEOTIDE SEQUENCE</scope>
    <source>
        <strain evidence="2">3651</strain>
    </source>
</reference>
<feature type="region of interest" description="Disordered" evidence="1">
    <location>
        <begin position="97"/>
        <end position="135"/>
    </location>
</feature>